<protein>
    <submittedName>
        <fullName evidence="2">TonB-dependent receptor</fullName>
    </submittedName>
</protein>
<accession>A0A926F0V7</accession>
<evidence type="ECO:0000313" key="3">
    <source>
        <dbReference type="Proteomes" id="UP000651085"/>
    </source>
</evidence>
<gene>
    <name evidence="2" type="ORF">H8744_04930</name>
</gene>
<dbReference type="EMBL" id="JACRTF010000001">
    <property type="protein sequence ID" value="MBC8592601.1"/>
    <property type="molecule type" value="Genomic_DNA"/>
</dbReference>
<evidence type="ECO:0000256" key="1">
    <source>
        <dbReference type="SAM" id="SignalP"/>
    </source>
</evidence>
<keyword evidence="1" id="KW-0732">Signal</keyword>
<dbReference type="InterPro" id="IPR008969">
    <property type="entry name" value="CarboxyPept-like_regulatory"/>
</dbReference>
<proteinExistence type="predicted"/>
<keyword evidence="2" id="KW-0675">Receptor</keyword>
<comment type="caution">
    <text evidence="2">The sequence shown here is derived from an EMBL/GenBank/DDBJ whole genome shotgun (WGS) entry which is preliminary data.</text>
</comment>
<dbReference type="AlphaFoldDB" id="A0A926F0V7"/>
<dbReference type="SUPFAM" id="SSF49464">
    <property type="entry name" value="Carboxypeptidase regulatory domain-like"/>
    <property type="match status" value="1"/>
</dbReference>
<feature type="signal peptide" evidence="1">
    <location>
        <begin position="1"/>
        <end position="19"/>
    </location>
</feature>
<feature type="chain" id="PRO_5039467613" evidence="1">
    <location>
        <begin position="20"/>
        <end position="765"/>
    </location>
</feature>
<sequence length="765" mass="87637">MKSILLFIFSTACFLSTYAQELHYIKGNVTDEKHKPLPYVAVTLSDPDSILIKGAVTDSTGHFTFNNIERGKYIFTAKSMGFEDFSNPIVMEGKDIDMPDILLRTSNFLLDEVEVKGREFIRKEDFMLIIPGKQQSKHATTGYDLLDNLMIPGLDVDKQSGIVKNFNGLVTLYINGRKADFREVKSLRSKDIEKIEYHDAPKGIYAGEIAAINYIIKEYKTGGYLSVDGRQSIGYLNGDYNAIAKMSRGSTTYKFFGGHSMRKVDSTVKELETLNFHDYNITRNKSGNRATTKTNNQYARFDVENSTQKRTLSGKLTLAHSNSPLNFLEENIIYGGRYAGKESSAYIENTQSGWMPNLDLMGKFSIKSNQMFIAYLNTSYSHNNYNRIYRETGFNSATDANEDFYKGLANFMYYIGMKHNNSLSIQLSHLYQNSRSNYTGDYNNKQQLWSAESFFYTSYNQRINQKLSLYAHAGFSMLQYKLLGKDRVDRIGPRLNGRLTIQPKQNQFIQVSFDITSTYPTLDRLNDVELDIDPFIIKRGNPDMDNSIFYQGNAGYNAQFGPINIMVAAFCFYSTNTVAEHYYTDQEKLISSYSSHAGFLLTNMMAEITWKATNNLSIKAKGQWVHSRISKLTHKDHTTWMGSLTMNYYLKDWKFNLFTNLPYKIVDTSLLRKEFKYKTNYGASISWNHGGWSAEIGTNNPFSKNWSITTGLDTEAYQYEQIRYDESLQQTGYISLSYTFDFGKKTDREKNDTNTNINSAILKAY</sequence>
<dbReference type="Pfam" id="PF13715">
    <property type="entry name" value="CarbopepD_reg_2"/>
    <property type="match status" value="1"/>
</dbReference>
<keyword evidence="3" id="KW-1185">Reference proteome</keyword>
<organism evidence="2 3">
    <name type="scientific">Jilunia laotingensis</name>
    <dbReference type="NCBI Taxonomy" id="2763675"/>
    <lineage>
        <taxon>Bacteria</taxon>
        <taxon>Pseudomonadati</taxon>
        <taxon>Bacteroidota</taxon>
        <taxon>Bacteroidia</taxon>
        <taxon>Bacteroidales</taxon>
        <taxon>Bacteroidaceae</taxon>
        <taxon>Jilunia</taxon>
    </lineage>
</organism>
<dbReference type="SUPFAM" id="SSF56935">
    <property type="entry name" value="Porins"/>
    <property type="match status" value="1"/>
</dbReference>
<reference evidence="2" key="1">
    <citation type="submission" date="2020-08" db="EMBL/GenBank/DDBJ databases">
        <title>Genome public.</title>
        <authorList>
            <person name="Liu C."/>
            <person name="Sun Q."/>
        </authorList>
    </citation>
    <scope>NUCLEOTIDE SEQUENCE</scope>
    <source>
        <strain evidence="2">N12</strain>
    </source>
</reference>
<dbReference type="RefSeq" id="WP_262433773.1">
    <property type="nucleotide sequence ID" value="NZ_JACRTF010000001.1"/>
</dbReference>
<evidence type="ECO:0000313" key="2">
    <source>
        <dbReference type="EMBL" id="MBC8592601.1"/>
    </source>
</evidence>
<dbReference type="Proteomes" id="UP000651085">
    <property type="component" value="Unassembled WGS sequence"/>
</dbReference>
<dbReference type="Gene3D" id="2.60.40.1120">
    <property type="entry name" value="Carboxypeptidase-like, regulatory domain"/>
    <property type="match status" value="1"/>
</dbReference>
<name>A0A926F0V7_9BACT</name>